<evidence type="ECO:0000313" key="3">
    <source>
        <dbReference type="Proteomes" id="UP000813427"/>
    </source>
</evidence>
<protein>
    <submittedName>
        <fullName evidence="2">Uncharacterized protein</fullName>
    </submittedName>
</protein>
<comment type="caution">
    <text evidence="2">The sequence shown here is derived from an EMBL/GenBank/DDBJ whole genome shotgun (WGS) entry which is preliminary data.</text>
</comment>
<dbReference type="AlphaFoldDB" id="A0A8K0RTM5"/>
<gene>
    <name evidence="2" type="ORF">BKA59DRAFT_513100</name>
</gene>
<proteinExistence type="predicted"/>
<dbReference type="Proteomes" id="UP000813427">
    <property type="component" value="Unassembled WGS sequence"/>
</dbReference>
<dbReference type="OrthoDB" id="5064335at2759"/>
<evidence type="ECO:0000313" key="2">
    <source>
        <dbReference type="EMBL" id="KAH7241582.1"/>
    </source>
</evidence>
<organism evidence="2 3">
    <name type="scientific">Fusarium tricinctum</name>
    <dbReference type="NCBI Taxonomy" id="61284"/>
    <lineage>
        <taxon>Eukaryota</taxon>
        <taxon>Fungi</taxon>
        <taxon>Dikarya</taxon>
        <taxon>Ascomycota</taxon>
        <taxon>Pezizomycotina</taxon>
        <taxon>Sordariomycetes</taxon>
        <taxon>Hypocreomycetidae</taxon>
        <taxon>Hypocreales</taxon>
        <taxon>Nectriaceae</taxon>
        <taxon>Fusarium</taxon>
        <taxon>Fusarium tricinctum species complex</taxon>
    </lineage>
</organism>
<evidence type="ECO:0000256" key="1">
    <source>
        <dbReference type="SAM" id="MobiDB-lite"/>
    </source>
</evidence>
<accession>A0A8K0RTM5</accession>
<dbReference type="EMBL" id="JAGPXF010000005">
    <property type="protein sequence ID" value="KAH7241582.1"/>
    <property type="molecule type" value="Genomic_DNA"/>
</dbReference>
<sequence>MSSHSNILKALQDTASTSRRGRQESFTAEDGASVRSSSFVSKDMVTISLSPDSDSDSDSDKDVEGWEALSRAEIGAAVRSESSVEQPDPHCIVFDDRGMVDVHHPESDEDTDSEDDAEVVRRDIPDSWFVPMPPFFRDSTPAPLNEPADFVRNLPGVRAVQEAVSATVYIAQNSIYRSYSSVVGGVRATTQSTYDAVATVGQVGEYIAGGALTAGQNVAVMVQESWPILPRPFNRGIMDTVTGYLLEGMQSLPPSDAIIRPQGRRMH</sequence>
<reference evidence="2" key="1">
    <citation type="journal article" date="2021" name="Nat. Commun.">
        <title>Genetic determinants of endophytism in the Arabidopsis root mycobiome.</title>
        <authorList>
            <person name="Mesny F."/>
            <person name="Miyauchi S."/>
            <person name="Thiergart T."/>
            <person name="Pickel B."/>
            <person name="Atanasova L."/>
            <person name="Karlsson M."/>
            <person name="Huettel B."/>
            <person name="Barry K.W."/>
            <person name="Haridas S."/>
            <person name="Chen C."/>
            <person name="Bauer D."/>
            <person name="Andreopoulos W."/>
            <person name="Pangilinan J."/>
            <person name="LaButti K."/>
            <person name="Riley R."/>
            <person name="Lipzen A."/>
            <person name="Clum A."/>
            <person name="Drula E."/>
            <person name="Henrissat B."/>
            <person name="Kohler A."/>
            <person name="Grigoriev I.V."/>
            <person name="Martin F.M."/>
            <person name="Hacquard S."/>
        </authorList>
    </citation>
    <scope>NUCLEOTIDE SEQUENCE</scope>
    <source>
        <strain evidence="2">MPI-SDFR-AT-0068</strain>
    </source>
</reference>
<name>A0A8K0RTM5_9HYPO</name>
<keyword evidence="3" id="KW-1185">Reference proteome</keyword>
<feature type="region of interest" description="Disordered" evidence="1">
    <location>
        <begin position="1"/>
        <end position="67"/>
    </location>
</feature>